<keyword evidence="2" id="KW-1185">Reference proteome</keyword>
<dbReference type="NCBIfam" id="TIGR02081">
    <property type="entry name" value="metW"/>
    <property type="match status" value="1"/>
</dbReference>
<keyword evidence="1" id="KW-0808">Transferase</keyword>
<dbReference type="InterPro" id="IPR010743">
    <property type="entry name" value="Methionine_synth_MetW"/>
</dbReference>
<dbReference type="GO" id="GO:0032259">
    <property type="term" value="P:methylation"/>
    <property type="evidence" value="ECO:0007669"/>
    <property type="project" value="UniProtKB-KW"/>
</dbReference>
<accession>A0A916YB81</accession>
<gene>
    <name evidence="1" type="ORF">GCM10010989_09290</name>
</gene>
<organism evidence="1 2">
    <name type="scientific">Croceicoccus pelagius</name>
    <dbReference type="NCBI Taxonomy" id="1703341"/>
    <lineage>
        <taxon>Bacteria</taxon>
        <taxon>Pseudomonadati</taxon>
        <taxon>Pseudomonadota</taxon>
        <taxon>Alphaproteobacteria</taxon>
        <taxon>Sphingomonadales</taxon>
        <taxon>Erythrobacteraceae</taxon>
        <taxon>Croceicoccus</taxon>
    </lineage>
</organism>
<dbReference type="OrthoDB" id="9792690at2"/>
<keyword evidence="1" id="KW-0489">Methyltransferase</keyword>
<reference evidence="1 2" key="1">
    <citation type="journal article" date="2014" name="Int. J. Syst. Evol. Microbiol.">
        <title>Complete genome sequence of Corynebacterium casei LMG S-19264T (=DSM 44701T), isolated from a smear-ripened cheese.</title>
        <authorList>
            <consortium name="US DOE Joint Genome Institute (JGI-PGF)"/>
            <person name="Walter F."/>
            <person name="Albersmeier A."/>
            <person name="Kalinowski J."/>
            <person name="Ruckert C."/>
        </authorList>
    </citation>
    <scope>NUCLEOTIDE SEQUENCE [LARGE SCALE GENOMIC DNA]</scope>
    <source>
        <strain evidence="1 2">CGMCC 1.15358</strain>
    </source>
</reference>
<evidence type="ECO:0000313" key="1">
    <source>
        <dbReference type="EMBL" id="GGD37270.1"/>
    </source>
</evidence>
<dbReference type="GO" id="GO:0008168">
    <property type="term" value="F:methyltransferase activity"/>
    <property type="evidence" value="ECO:0007669"/>
    <property type="project" value="UniProtKB-KW"/>
</dbReference>
<comment type="caution">
    <text evidence="1">The sequence shown here is derived from an EMBL/GenBank/DDBJ whole genome shotgun (WGS) entry which is preliminary data.</text>
</comment>
<dbReference type="EMBL" id="BMIO01000002">
    <property type="protein sequence ID" value="GGD37270.1"/>
    <property type="molecule type" value="Genomic_DNA"/>
</dbReference>
<sequence length="206" mass="22493">MSPPATVEATPGQLRPDLAVIADHVEPGARVLDIGCGDGELLAALTAKGCDARGLEIDPTNVAACVGRGLSVMQGDADTDLAYYPDKSVDYAVLSQTLQTTRRPDLILENLLRIAPRGFVSFPNFAHWRVRASLMLGGKMPVTKLIPVAWYETPNIHHLTIADFRALLAERGIRAERSWYFTGGQPSRQRFANLTAEHAVFLVTRD</sequence>
<dbReference type="Proteomes" id="UP000598997">
    <property type="component" value="Unassembled WGS sequence"/>
</dbReference>
<protein>
    <submittedName>
        <fullName evidence="1">Methyltransferase</fullName>
    </submittedName>
</protein>
<name>A0A916YB81_9SPHN</name>
<dbReference type="Gene3D" id="3.40.50.150">
    <property type="entry name" value="Vaccinia Virus protein VP39"/>
    <property type="match status" value="1"/>
</dbReference>
<dbReference type="AlphaFoldDB" id="A0A916YB81"/>
<dbReference type="Pfam" id="PF07021">
    <property type="entry name" value="MetW"/>
    <property type="match status" value="1"/>
</dbReference>
<proteinExistence type="predicted"/>
<dbReference type="RefSeq" id="WP_066764950.1">
    <property type="nucleotide sequence ID" value="NZ_BMIO01000002.1"/>
</dbReference>
<dbReference type="SUPFAM" id="SSF53335">
    <property type="entry name" value="S-adenosyl-L-methionine-dependent methyltransferases"/>
    <property type="match status" value="1"/>
</dbReference>
<dbReference type="InterPro" id="IPR029063">
    <property type="entry name" value="SAM-dependent_MTases_sf"/>
</dbReference>
<dbReference type="CDD" id="cd02440">
    <property type="entry name" value="AdoMet_MTases"/>
    <property type="match status" value="1"/>
</dbReference>
<evidence type="ECO:0000313" key="2">
    <source>
        <dbReference type="Proteomes" id="UP000598997"/>
    </source>
</evidence>